<gene>
    <name evidence="1" type="ORF">BKD89_02035</name>
</gene>
<evidence type="ECO:0000313" key="1">
    <source>
        <dbReference type="EMBL" id="AYQ54591.1"/>
    </source>
</evidence>
<dbReference type="AlphaFoldDB" id="A0A3G3IFP2"/>
<reference evidence="1 2" key="1">
    <citation type="submission" date="2016-10" db="EMBL/GenBank/DDBJ databases">
        <title>Complete genome of the TMA-utilizing, human hosted archaeon Methanomethylophilus alvus Gen. nov, sp. nov., strain Mx-05, derived from a pure culture.</title>
        <authorList>
            <person name="Brugere J.-F."/>
            <person name="Ben Hania W."/>
            <person name="Chaudhary P.P."/>
            <person name="Gaci N."/>
            <person name="Borrel G."/>
            <person name="Cao Van Tuat L."/>
            <person name="Fardeau M.-L."/>
            <person name="Harris H.M.B."/>
            <person name="O'Toole P.W."/>
            <person name="Ollivier B."/>
        </authorList>
    </citation>
    <scope>NUCLEOTIDE SEQUENCE [LARGE SCALE GENOMIC DNA]</scope>
    <source>
        <strain evidence="1 2">Mx-05</strain>
    </source>
</reference>
<dbReference type="InterPro" id="IPR054227">
    <property type="entry name" value="DUF6951"/>
</dbReference>
<dbReference type="Proteomes" id="UP000273278">
    <property type="component" value="Chromosome"/>
</dbReference>
<dbReference type="RefSeq" id="WP_122892395.1">
    <property type="nucleotide sequence ID" value="NZ_CP017686.1"/>
</dbReference>
<name>A0A3G3IFP2_9ARCH</name>
<proteinExistence type="predicted"/>
<dbReference type="GeneID" id="38292477"/>
<evidence type="ECO:0000313" key="2">
    <source>
        <dbReference type="Proteomes" id="UP000273278"/>
    </source>
</evidence>
<dbReference type="Pfam" id="PF22263">
    <property type="entry name" value="DUF6951"/>
    <property type="match status" value="1"/>
</dbReference>
<sequence length="115" mass="12688">MMASTVVVRMRTCSRNTKVTAEMQDDGDTIRITIASDCKNVMNYADLLGGEVHVSDVVEWKGSRVVDPDIRQPLSIPCLVPNAIFDAAWMEIGVLSKNLAQGMAKENSLEFPEDE</sequence>
<organism evidence="1 2">
    <name type="scientific">Methanomethylophilus alvi</name>
    <dbReference type="NCBI Taxonomy" id="1291540"/>
    <lineage>
        <taxon>Archaea</taxon>
        <taxon>Methanobacteriati</taxon>
        <taxon>Thermoplasmatota</taxon>
        <taxon>Thermoplasmata</taxon>
        <taxon>Methanomassiliicoccales</taxon>
        <taxon>Methanomethylophilaceae</taxon>
        <taxon>Methanomethylophilus</taxon>
    </lineage>
</organism>
<protein>
    <submittedName>
        <fullName evidence="1">Uncharacterized protein</fullName>
    </submittedName>
</protein>
<dbReference type="EMBL" id="CP017686">
    <property type="protein sequence ID" value="AYQ54591.1"/>
    <property type="molecule type" value="Genomic_DNA"/>
</dbReference>
<accession>A0A3G3IFP2</accession>